<keyword evidence="1" id="KW-0472">Membrane</keyword>
<keyword evidence="4" id="KW-1185">Reference proteome</keyword>
<dbReference type="EMBL" id="JARYZI010000001">
    <property type="protein sequence ID" value="MDH8676551.1"/>
    <property type="molecule type" value="Genomic_DNA"/>
</dbReference>
<dbReference type="InterPro" id="IPR031564">
    <property type="entry name" value="Flp1-like"/>
</dbReference>
<evidence type="ECO:0000256" key="1">
    <source>
        <dbReference type="SAM" id="Phobius"/>
    </source>
</evidence>
<sequence length="77" mass="8708">MFLNNLKSIITKKTIRVKHCLNFNLNSESGMGTIEIVIIIAVLIGLAFLFRTFAVSFFNELTQGIKDNNQIDSLFNN</sequence>
<feature type="transmembrane region" description="Helical" evidence="1">
    <location>
        <begin position="36"/>
        <end position="58"/>
    </location>
</feature>
<accession>A0ABT6N813</accession>
<comment type="caution">
    <text evidence="3">The sequence shown here is derived from an EMBL/GenBank/DDBJ whole genome shotgun (WGS) entry which is preliminary data.</text>
</comment>
<reference evidence="3 4" key="1">
    <citation type="submission" date="2023-04" db="EMBL/GenBank/DDBJ databases">
        <title>Fusibacter bizertensis strain WBS, isolated from littoral bottom sediments of the Arctic seas - biochemical and genomic analysis.</title>
        <authorList>
            <person name="Brioukhanov A.L."/>
        </authorList>
    </citation>
    <scope>NUCLEOTIDE SEQUENCE [LARGE SCALE GENOMIC DNA]</scope>
    <source>
        <strain evidence="3 4">WBS</strain>
    </source>
</reference>
<evidence type="ECO:0000313" key="4">
    <source>
        <dbReference type="Proteomes" id="UP001158045"/>
    </source>
</evidence>
<gene>
    <name evidence="3" type="ORF">QE109_00260</name>
</gene>
<protein>
    <submittedName>
        <fullName evidence="3">Flp1 family type IVb pilin</fullName>
    </submittedName>
</protein>
<name>A0ABT6N813_9FIRM</name>
<proteinExistence type="predicted"/>
<organism evidence="3 4">
    <name type="scientific">Fusibacter bizertensis</name>
    <dbReference type="NCBI Taxonomy" id="1488331"/>
    <lineage>
        <taxon>Bacteria</taxon>
        <taxon>Bacillati</taxon>
        <taxon>Bacillota</taxon>
        <taxon>Clostridia</taxon>
        <taxon>Eubacteriales</taxon>
        <taxon>Eubacteriales Family XII. Incertae Sedis</taxon>
        <taxon>Fusibacter</taxon>
    </lineage>
</organism>
<feature type="domain" description="Putative Flagellin Flp1-like" evidence="2">
    <location>
        <begin position="26"/>
        <end position="68"/>
    </location>
</feature>
<dbReference type="RefSeq" id="WP_281092353.1">
    <property type="nucleotide sequence ID" value="NZ_JARYZI010000001.1"/>
</dbReference>
<keyword evidence="1" id="KW-1133">Transmembrane helix</keyword>
<dbReference type="Pfam" id="PF16982">
    <property type="entry name" value="Flp1_like"/>
    <property type="match status" value="1"/>
</dbReference>
<evidence type="ECO:0000313" key="3">
    <source>
        <dbReference type="EMBL" id="MDH8676551.1"/>
    </source>
</evidence>
<dbReference type="Proteomes" id="UP001158045">
    <property type="component" value="Unassembled WGS sequence"/>
</dbReference>
<keyword evidence="1" id="KW-0812">Transmembrane</keyword>
<evidence type="ECO:0000259" key="2">
    <source>
        <dbReference type="Pfam" id="PF16982"/>
    </source>
</evidence>